<feature type="region of interest" description="Disordered" evidence="1">
    <location>
        <begin position="256"/>
        <end position="290"/>
    </location>
</feature>
<organism evidence="3 4">
    <name type="scientific">Trichonephila clavata</name>
    <name type="common">Joro spider</name>
    <name type="synonym">Nephila clavata</name>
    <dbReference type="NCBI Taxonomy" id="2740835"/>
    <lineage>
        <taxon>Eukaryota</taxon>
        <taxon>Metazoa</taxon>
        <taxon>Ecdysozoa</taxon>
        <taxon>Arthropoda</taxon>
        <taxon>Chelicerata</taxon>
        <taxon>Arachnida</taxon>
        <taxon>Araneae</taxon>
        <taxon>Araneomorphae</taxon>
        <taxon>Entelegynae</taxon>
        <taxon>Araneoidea</taxon>
        <taxon>Nephilidae</taxon>
        <taxon>Trichonephila</taxon>
    </lineage>
</organism>
<feature type="region of interest" description="Disordered" evidence="1">
    <location>
        <begin position="201"/>
        <end position="221"/>
    </location>
</feature>
<dbReference type="Proteomes" id="UP000887116">
    <property type="component" value="Unassembled WGS sequence"/>
</dbReference>
<evidence type="ECO:0000256" key="1">
    <source>
        <dbReference type="SAM" id="MobiDB-lite"/>
    </source>
</evidence>
<comment type="caution">
    <text evidence="3">The sequence shown here is derived from an EMBL/GenBank/DDBJ whole genome shotgun (WGS) entry which is preliminary data.</text>
</comment>
<evidence type="ECO:0000313" key="3">
    <source>
        <dbReference type="EMBL" id="GFR25850.1"/>
    </source>
</evidence>
<dbReference type="OrthoDB" id="7487068at2759"/>
<dbReference type="Pfam" id="PF07530">
    <property type="entry name" value="PRE_C2HC"/>
    <property type="match status" value="1"/>
</dbReference>
<evidence type="ECO:0000259" key="2">
    <source>
        <dbReference type="Pfam" id="PF07530"/>
    </source>
</evidence>
<proteinExistence type="predicted"/>
<feature type="domain" description="Pre-C2HC" evidence="2">
    <location>
        <begin position="76"/>
        <end position="139"/>
    </location>
</feature>
<reference evidence="3" key="1">
    <citation type="submission" date="2020-07" db="EMBL/GenBank/DDBJ databases">
        <title>Multicomponent nature underlies the extraordinary mechanical properties of spider dragline silk.</title>
        <authorList>
            <person name="Kono N."/>
            <person name="Nakamura H."/>
            <person name="Mori M."/>
            <person name="Yoshida Y."/>
            <person name="Ohtoshi R."/>
            <person name="Malay A.D."/>
            <person name="Moran D.A.P."/>
            <person name="Tomita M."/>
            <person name="Numata K."/>
            <person name="Arakawa K."/>
        </authorList>
    </citation>
    <scope>NUCLEOTIDE SEQUENCE</scope>
</reference>
<sequence length="339" mass="38278">MCDAKKMGEGVGWMRSCGWGPFSSPVSSPASSFVIATFRMDSLSYLPSARVYALTPISLCPQKIVIKGLPISTEVEDIKNELVTKGFRVEKVAQLTKSKTKFKLRIFMVELKKSPDSLDIFQLKTCCYLAIKVDNFNRRPGPTQFYNCNLFNHSSKNCHVKTRCLKCGQQHRTGECPIKDKIENPTCINCGEKGHLANSHRCAKFPKPQPKKEDASQNRNLNKNLNTTAVNDHKIITSAQTRNNLSYANVIKGPQQMAPLDTSKSVPSRPETLVPREAENKNKKTDNNEEKPFGFIDTIIEIRQLFAEYPFLMDLGRQLRNAVGPEKVDVFYRHISTFV</sequence>
<dbReference type="AlphaFoldDB" id="A0A8X6HP13"/>
<dbReference type="InterPro" id="IPR006579">
    <property type="entry name" value="Pre_C2HC_dom"/>
</dbReference>
<name>A0A8X6HP13_TRICU</name>
<protein>
    <submittedName>
        <fullName evidence="3">Nucleic-acid-binding protein from transposon X-element</fullName>
    </submittedName>
</protein>
<evidence type="ECO:0000313" key="4">
    <source>
        <dbReference type="Proteomes" id="UP000887116"/>
    </source>
</evidence>
<feature type="compositionally biased region" description="Basic and acidic residues" evidence="1">
    <location>
        <begin position="274"/>
        <end position="290"/>
    </location>
</feature>
<accession>A0A8X6HP13</accession>
<keyword evidence="4" id="KW-1185">Reference proteome</keyword>
<dbReference type="EMBL" id="BMAO01018765">
    <property type="protein sequence ID" value="GFR25850.1"/>
    <property type="molecule type" value="Genomic_DNA"/>
</dbReference>
<gene>
    <name evidence="3" type="primary">ORF1_55</name>
    <name evidence="3" type="ORF">TNCT_69771</name>
</gene>